<dbReference type="EMBL" id="KB740364">
    <property type="protein sequence ID" value="ENN80794.1"/>
    <property type="molecule type" value="Genomic_DNA"/>
</dbReference>
<comment type="similarity">
    <text evidence="3 8">Belongs to the inositol monophosphatase superfamily.</text>
</comment>
<dbReference type="PRINTS" id="PR00377">
    <property type="entry name" value="IMPHPHTASES"/>
</dbReference>
<organism evidence="9">
    <name type="scientific">Dendroctonus ponderosae</name>
    <name type="common">Mountain pine beetle</name>
    <dbReference type="NCBI Taxonomy" id="77166"/>
    <lineage>
        <taxon>Eukaryota</taxon>
        <taxon>Metazoa</taxon>
        <taxon>Ecdysozoa</taxon>
        <taxon>Arthropoda</taxon>
        <taxon>Hexapoda</taxon>
        <taxon>Insecta</taxon>
        <taxon>Pterygota</taxon>
        <taxon>Neoptera</taxon>
        <taxon>Endopterygota</taxon>
        <taxon>Coleoptera</taxon>
        <taxon>Polyphaga</taxon>
        <taxon>Cucujiformia</taxon>
        <taxon>Curculionidae</taxon>
        <taxon>Scolytinae</taxon>
        <taxon>Dendroctonus</taxon>
    </lineage>
</organism>
<dbReference type="PROSITE" id="PS00630">
    <property type="entry name" value="IMP_2"/>
    <property type="match status" value="1"/>
</dbReference>
<dbReference type="EMBL" id="KB632275">
    <property type="protein sequence ID" value="ERL91164.1"/>
    <property type="molecule type" value="Genomic_DNA"/>
</dbReference>
<comment type="catalytic activity">
    <reaction evidence="8">
        <text>a myo-inositol phosphate + H2O = myo-inositol + phosphate</text>
        <dbReference type="Rhea" id="RHEA:24056"/>
        <dbReference type="ChEBI" id="CHEBI:15377"/>
        <dbReference type="ChEBI" id="CHEBI:17268"/>
        <dbReference type="ChEBI" id="CHEBI:43474"/>
        <dbReference type="ChEBI" id="CHEBI:84139"/>
        <dbReference type="EC" id="3.1.3.25"/>
    </reaction>
</comment>
<dbReference type="CDD" id="cd01639">
    <property type="entry name" value="IMPase"/>
    <property type="match status" value="1"/>
</dbReference>
<evidence type="ECO:0000256" key="2">
    <source>
        <dbReference type="ARBA" id="ARBA00005152"/>
    </source>
</evidence>
<dbReference type="PROSITE" id="PS00629">
    <property type="entry name" value="IMP_1"/>
    <property type="match status" value="1"/>
</dbReference>
<dbReference type="OrthoDB" id="10254945at2759"/>
<dbReference type="InterPro" id="IPR020583">
    <property type="entry name" value="Inositol_monoP_metal-BS"/>
</dbReference>
<proteinExistence type="inferred from homology"/>
<dbReference type="FunFam" id="3.30.540.10:FF:000004">
    <property type="entry name" value="Inositol-1-monophosphatase"/>
    <property type="match status" value="1"/>
</dbReference>
<keyword evidence="5 8" id="KW-0378">Hydrolase</keyword>
<keyword evidence="6 7" id="KW-0460">Magnesium</keyword>
<dbReference type="InterPro" id="IPR020550">
    <property type="entry name" value="Inositol_monophosphatase_CS"/>
</dbReference>
<feature type="non-terminal residue" evidence="9">
    <location>
        <position position="1"/>
    </location>
</feature>
<dbReference type="Proteomes" id="UP000030742">
    <property type="component" value="Unassembled WGS sequence"/>
</dbReference>
<comment type="cofactor">
    <cofactor evidence="1 7 8">
        <name>Mg(2+)</name>
        <dbReference type="ChEBI" id="CHEBI:18420"/>
    </cofactor>
</comment>
<dbReference type="PANTHER" id="PTHR20854:SF25">
    <property type="entry name" value="INOSITOL-1-MONOPHOSPHATASE"/>
    <property type="match status" value="1"/>
</dbReference>
<feature type="binding site" evidence="7">
    <location>
        <position position="90"/>
    </location>
    <ligand>
        <name>Mg(2+)</name>
        <dbReference type="ChEBI" id="CHEBI:18420"/>
        <label>2</label>
    </ligand>
</feature>
<dbReference type="OMA" id="TPKVWDI"/>
<dbReference type="SUPFAM" id="SSF56655">
    <property type="entry name" value="Carbohydrate phosphatase"/>
    <property type="match status" value="1"/>
</dbReference>
<dbReference type="HOGENOM" id="CLU_044118_0_2_1"/>
<dbReference type="AlphaFoldDB" id="N6TK01"/>
<dbReference type="Pfam" id="PF00459">
    <property type="entry name" value="Inositol_P"/>
    <property type="match status" value="1"/>
</dbReference>
<dbReference type="InterPro" id="IPR033942">
    <property type="entry name" value="IMPase"/>
</dbReference>
<dbReference type="GO" id="GO:0046854">
    <property type="term" value="P:phosphatidylinositol phosphate biosynthetic process"/>
    <property type="evidence" value="ECO:0007669"/>
    <property type="project" value="InterPro"/>
</dbReference>
<dbReference type="GO" id="GO:0006021">
    <property type="term" value="P:inositol biosynthetic process"/>
    <property type="evidence" value="ECO:0007669"/>
    <property type="project" value="UniProtKB-UniPathway"/>
</dbReference>
<dbReference type="GO" id="GO:0008934">
    <property type="term" value="F:inositol monophosphate 1-phosphatase activity"/>
    <property type="evidence" value="ECO:0007669"/>
    <property type="project" value="InterPro"/>
</dbReference>
<evidence type="ECO:0000256" key="1">
    <source>
        <dbReference type="ARBA" id="ARBA00001946"/>
    </source>
</evidence>
<dbReference type="GO" id="GO:0046872">
    <property type="term" value="F:metal ion binding"/>
    <property type="evidence" value="ECO:0007669"/>
    <property type="project" value="UniProtKB-KW"/>
</dbReference>
<dbReference type="InterPro" id="IPR000760">
    <property type="entry name" value="Inositol_monophosphatase-like"/>
</dbReference>
<feature type="binding site" evidence="7">
    <location>
        <position position="215"/>
    </location>
    <ligand>
        <name>Mg(2+)</name>
        <dbReference type="ChEBI" id="CHEBI:18420"/>
        <label>1</label>
        <note>catalytic</note>
    </ligand>
</feature>
<comment type="pathway">
    <text evidence="2 8">Polyol metabolism; myo-inositol biosynthesis; myo-inositol from D-glucose 6-phosphate: step 2/2.</text>
</comment>
<evidence type="ECO:0000313" key="10">
    <source>
        <dbReference type="EMBL" id="ERL91164.1"/>
    </source>
</evidence>
<evidence type="ECO:0000256" key="4">
    <source>
        <dbReference type="ARBA" id="ARBA00022723"/>
    </source>
</evidence>
<feature type="binding site" evidence="7">
    <location>
        <position position="87"/>
    </location>
    <ligand>
        <name>Mg(2+)</name>
        <dbReference type="ChEBI" id="CHEBI:18420"/>
        <label>1</label>
        <note>catalytic</note>
    </ligand>
</feature>
<evidence type="ECO:0000256" key="8">
    <source>
        <dbReference type="RuleBase" id="RU364068"/>
    </source>
</evidence>
<reference evidence="9 11" key="1">
    <citation type="journal article" date="2013" name="Genome Biol.">
        <title>Draft genome of the mountain pine beetle, Dendroctonus ponderosae Hopkins, a major forest pest.</title>
        <authorList>
            <person name="Keeling C.I."/>
            <person name="Yuen M.M."/>
            <person name="Liao N.Y."/>
            <person name="Docking T.R."/>
            <person name="Chan S.K."/>
            <person name="Taylor G.A."/>
            <person name="Palmquist D.L."/>
            <person name="Jackman S.D."/>
            <person name="Nguyen A."/>
            <person name="Li M."/>
            <person name="Henderson H."/>
            <person name="Janes J.K."/>
            <person name="Zhao Y."/>
            <person name="Pandoh P."/>
            <person name="Moore R."/>
            <person name="Sperling F.A."/>
            <person name="Huber D.P."/>
            <person name="Birol I."/>
            <person name="Jones S.J."/>
            <person name="Bohlmann J."/>
        </authorList>
    </citation>
    <scope>NUCLEOTIDE SEQUENCE</scope>
</reference>
<dbReference type="PRINTS" id="PR00378">
    <property type="entry name" value="LIIMPHPHTASE"/>
</dbReference>
<feature type="binding site" evidence="7">
    <location>
        <position position="70"/>
    </location>
    <ligand>
        <name>Mg(2+)</name>
        <dbReference type="ChEBI" id="CHEBI:18420"/>
        <label>1</label>
        <note>catalytic</note>
    </ligand>
</feature>
<protein>
    <recommendedName>
        <fullName evidence="8">Inositol-1-monophosphatase</fullName>
        <ecNumber evidence="8">3.1.3.25</ecNumber>
    </recommendedName>
</protein>
<sequence>MSAEEVRELYDFAVPRVLAAGKIMLEAKVIKGEEKNGVEWDWVTEFDGQIEQVLIGQMRHRYPEHKFIGEESSSNAELTDAPTWIIDPIDGTENFIHKLRLSCLSLGVTIGKEQVFGIVFNPHMDELFTAIRGEGAFLNGERIHVSSQNDFRQSFFNYELGMARTSDYYYNLYMFRLKHLIPKVMRCLGCAALGLCYVACGRTDAYQCDGLHIWDAAAGTLIVREAGGYVVDSSGRDFELAKPNFLAASTKALADQYLRIEREADEEMSRALKVKEEFAP</sequence>
<name>N6TK01_DENPD</name>
<accession>N6TK01</accession>
<evidence type="ECO:0000256" key="3">
    <source>
        <dbReference type="ARBA" id="ARBA00009759"/>
    </source>
</evidence>
<dbReference type="Gene3D" id="3.30.540.10">
    <property type="entry name" value="Fructose-1,6-Bisphosphatase, subunit A, domain 1"/>
    <property type="match status" value="1"/>
</dbReference>
<evidence type="ECO:0000256" key="7">
    <source>
        <dbReference type="PIRSR" id="PIRSR600760-2"/>
    </source>
</evidence>
<dbReference type="STRING" id="77166.N6TK01"/>
<dbReference type="EC" id="3.1.3.25" evidence="8"/>
<evidence type="ECO:0000313" key="11">
    <source>
        <dbReference type="Proteomes" id="UP000030742"/>
    </source>
</evidence>
<keyword evidence="4 7" id="KW-0479">Metal-binding</keyword>
<evidence type="ECO:0000256" key="5">
    <source>
        <dbReference type="ARBA" id="ARBA00022801"/>
    </source>
</evidence>
<evidence type="ECO:0000313" key="9">
    <source>
        <dbReference type="EMBL" id="ENN80794.1"/>
    </source>
</evidence>
<dbReference type="GO" id="GO:0007165">
    <property type="term" value="P:signal transduction"/>
    <property type="evidence" value="ECO:0007669"/>
    <property type="project" value="TreeGrafter"/>
</dbReference>
<dbReference type="UniPathway" id="UPA00823">
    <property type="reaction ID" value="UER00788"/>
</dbReference>
<dbReference type="InterPro" id="IPR020552">
    <property type="entry name" value="Inositol_monoPase_Li-sen"/>
</dbReference>
<feature type="binding site" evidence="7">
    <location>
        <position position="89"/>
    </location>
    <ligand>
        <name>Mg(2+)</name>
        <dbReference type="ChEBI" id="CHEBI:18420"/>
        <label>1</label>
        <note>catalytic</note>
    </ligand>
</feature>
<evidence type="ECO:0000256" key="6">
    <source>
        <dbReference type="ARBA" id="ARBA00022842"/>
    </source>
</evidence>
<dbReference type="PANTHER" id="PTHR20854">
    <property type="entry name" value="INOSITOL MONOPHOSPHATASE"/>
    <property type="match status" value="1"/>
</dbReference>
<gene>
    <name evidence="10" type="ORF">D910_08504</name>
    <name evidence="9" type="ORF">YQE_02803</name>
</gene>
<dbReference type="Gene3D" id="3.40.190.80">
    <property type="match status" value="1"/>
</dbReference>